<proteinExistence type="predicted"/>
<reference evidence="1 2" key="1">
    <citation type="submission" date="2020-10" db="EMBL/GenBank/DDBJ databases">
        <title>ChiBAC.</title>
        <authorList>
            <person name="Zenner C."/>
            <person name="Hitch T.C.A."/>
            <person name="Clavel T."/>
        </authorList>
    </citation>
    <scope>NUCLEOTIDE SEQUENCE [LARGE SCALE GENOMIC DNA]</scope>
    <source>
        <strain evidence="1 2">DSM 107456</strain>
    </source>
</reference>
<organism evidence="1 2">
    <name type="scientific">Pseudoflavonifractor gallinarum</name>
    <dbReference type="NCBI Taxonomy" id="2779352"/>
    <lineage>
        <taxon>Bacteria</taxon>
        <taxon>Bacillati</taxon>
        <taxon>Bacillota</taxon>
        <taxon>Clostridia</taxon>
        <taxon>Eubacteriales</taxon>
        <taxon>Oscillospiraceae</taxon>
        <taxon>Pseudoflavonifractor</taxon>
    </lineage>
</organism>
<keyword evidence="2" id="KW-1185">Reference proteome</keyword>
<dbReference type="Proteomes" id="UP000806211">
    <property type="component" value="Unassembled WGS sequence"/>
</dbReference>
<accession>A0ABR9R7U7</accession>
<name>A0ABR9R7U7_9FIRM</name>
<protein>
    <submittedName>
        <fullName evidence="1">Uncharacterized protein</fullName>
    </submittedName>
</protein>
<comment type="caution">
    <text evidence="1">The sequence shown here is derived from an EMBL/GenBank/DDBJ whole genome shotgun (WGS) entry which is preliminary data.</text>
</comment>
<dbReference type="RefSeq" id="WP_193536057.1">
    <property type="nucleotide sequence ID" value="NZ_JADCKF010000001.1"/>
</dbReference>
<sequence length="110" mass="12019">MSAIEKLKAQQAKVKEGSPQWMVAEQLMDLCRAEPACAELLDQDLEVEAMSIVEAEKKIKAFADQHKSGGFACVNPVDSDRILREFYGLPRRGEATAPGPLALDLADFLG</sequence>
<dbReference type="EMBL" id="JADCKF010000001">
    <property type="protein sequence ID" value="MBE5054766.1"/>
    <property type="molecule type" value="Genomic_DNA"/>
</dbReference>
<gene>
    <name evidence="1" type="ORF">INF37_01940</name>
</gene>
<evidence type="ECO:0000313" key="1">
    <source>
        <dbReference type="EMBL" id="MBE5054766.1"/>
    </source>
</evidence>
<evidence type="ECO:0000313" key="2">
    <source>
        <dbReference type="Proteomes" id="UP000806211"/>
    </source>
</evidence>